<dbReference type="PROSITE" id="PS51682">
    <property type="entry name" value="SAM_OMT_I"/>
    <property type="match status" value="1"/>
</dbReference>
<dbReference type="GO" id="GO:0008757">
    <property type="term" value="F:S-adenosylmethionine-dependent methyltransferase activity"/>
    <property type="evidence" value="ECO:0007669"/>
    <property type="project" value="TreeGrafter"/>
</dbReference>
<dbReference type="Gene3D" id="3.40.50.150">
    <property type="entry name" value="Vaccinia Virus protein VP39"/>
    <property type="match status" value="1"/>
</dbReference>
<name>A0A1H8ZD29_9ACTN</name>
<dbReference type="AlphaFoldDB" id="A0A1H8ZD29"/>
<dbReference type="Pfam" id="PF01596">
    <property type="entry name" value="Methyltransf_3"/>
    <property type="match status" value="1"/>
</dbReference>
<evidence type="ECO:0000313" key="4">
    <source>
        <dbReference type="EMBL" id="SEP62067.1"/>
    </source>
</evidence>
<gene>
    <name evidence="4" type="ORF">SAMN05216481_101450</name>
</gene>
<dbReference type="GO" id="GO:0008171">
    <property type="term" value="F:O-methyltransferase activity"/>
    <property type="evidence" value="ECO:0007669"/>
    <property type="project" value="InterPro"/>
</dbReference>
<dbReference type="GO" id="GO:0032259">
    <property type="term" value="P:methylation"/>
    <property type="evidence" value="ECO:0007669"/>
    <property type="project" value="UniProtKB-KW"/>
</dbReference>
<sequence>MTSPASRDKRPLQTAELYRYVLDHNPPLDPVLRDLVETTHARFPDRAGLQSAQEQGPMLAFLVRLIGARRVVEVGTFTGFSALAMAQALPEDGTLIACDISEEWTDLGREAWARAGVADRIDLRLAPALDTLRALPAEEGIDLAYLDADKENYIAYWEELVPRMRPGGLIVADNVLFHGEVTDPEATGAAAAIRAFNDHVLADDRMESIMLTVADGVTVARRL</sequence>
<dbReference type="PANTHER" id="PTHR10509:SF14">
    <property type="entry name" value="CAFFEOYL-COA O-METHYLTRANSFERASE 3-RELATED"/>
    <property type="match status" value="1"/>
</dbReference>
<keyword evidence="5" id="KW-1185">Reference proteome</keyword>
<dbReference type="Proteomes" id="UP000199055">
    <property type="component" value="Unassembled WGS sequence"/>
</dbReference>
<dbReference type="InterPro" id="IPR029063">
    <property type="entry name" value="SAM-dependent_MTases_sf"/>
</dbReference>
<dbReference type="PANTHER" id="PTHR10509">
    <property type="entry name" value="O-METHYLTRANSFERASE-RELATED"/>
    <property type="match status" value="1"/>
</dbReference>
<proteinExistence type="predicted"/>
<evidence type="ECO:0000256" key="3">
    <source>
        <dbReference type="ARBA" id="ARBA00022691"/>
    </source>
</evidence>
<evidence type="ECO:0000256" key="1">
    <source>
        <dbReference type="ARBA" id="ARBA00022603"/>
    </source>
</evidence>
<evidence type="ECO:0000256" key="2">
    <source>
        <dbReference type="ARBA" id="ARBA00022679"/>
    </source>
</evidence>
<keyword evidence="2 4" id="KW-0808">Transferase</keyword>
<dbReference type="EMBL" id="FOET01000001">
    <property type="protein sequence ID" value="SEP62067.1"/>
    <property type="molecule type" value="Genomic_DNA"/>
</dbReference>
<dbReference type="SUPFAM" id="SSF53335">
    <property type="entry name" value="S-adenosyl-L-methionine-dependent methyltransferases"/>
    <property type="match status" value="1"/>
</dbReference>
<dbReference type="RefSeq" id="WP_093654756.1">
    <property type="nucleotide sequence ID" value="NZ_FOET01000001.1"/>
</dbReference>
<evidence type="ECO:0000313" key="5">
    <source>
        <dbReference type="Proteomes" id="UP000199055"/>
    </source>
</evidence>
<keyword evidence="1 4" id="KW-0489">Methyltransferase</keyword>
<reference evidence="4 5" key="1">
    <citation type="submission" date="2016-10" db="EMBL/GenBank/DDBJ databases">
        <authorList>
            <person name="de Groot N.N."/>
        </authorList>
    </citation>
    <scope>NUCLEOTIDE SEQUENCE [LARGE SCALE GENOMIC DNA]</scope>
    <source>
        <strain evidence="4 5">CGMCC 4.3519</strain>
    </source>
</reference>
<accession>A0A1H8ZD29</accession>
<dbReference type="CDD" id="cd02440">
    <property type="entry name" value="AdoMet_MTases"/>
    <property type="match status" value="1"/>
</dbReference>
<organism evidence="4 5">
    <name type="scientific">Streptomyces radiopugnans</name>
    <dbReference type="NCBI Taxonomy" id="403935"/>
    <lineage>
        <taxon>Bacteria</taxon>
        <taxon>Bacillati</taxon>
        <taxon>Actinomycetota</taxon>
        <taxon>Actinomycetes</taxon>
        <taxon>Kitasatosporales</taxon>
        <taxon>Streptomycetaceae</taxon>
        <taxon>Streptomyces</taxon>
    </lineage>
</organism>
<keyword evidence="3" id="KW-0949">S-adenosyl-L-methionine</keyword>
<dbReference type="InterPro" id="IPR002935">
    <property type="entry name" value="SAM_O-MeTrfase"/>
</dbReference>
<dbReference type="InterPro" id="IPR050362">
    <property type="entry name" value="Cation-dep_OMT"/>
</dbReference>
<dbReference type="STRING" id="403935.SAMN05216481_101450"/>
<protein>
    <submittedName>
        <fullName evidence="4">Caffeoyl-CoA O-methyltransferase</fullName>
    </submittedName>
</protein>